<dbReference type="AlphaFoldDB" id="A0A813ZQ28"/>
<proteinExistence type="predicted"/>
<name>A0A813ZQ28_9BILA</name>
<evidence type="ECO:0000313" key="2">
    <source>
        <dbReference type="EMBL" id="CAF0902715.1"/>
    </source>
</evidence>
<organism evidence="2 3">
    <name type="scientific">Brachionus calyciflorus</name>
    <dbReference type="NCBI Taxonomy" id="104777"/>
    <lineage>
        <taxon>Eukaryota</taxon>
        <taxon>Metazoa</taxon>
        <taxon>Spiralia</taxon>
        <taxon>Gnathifera</taxon>
        <taxon>Rotifera</taxon>
        <taxon>Eurotatoria</taxon>
        <taxon>Monogononta</taxon>
        <taxon>Pseudotrocha</taxon>
        <taxon>Ploima</taxon>
        <taxon>Brachionidae</taxon>
        <taxon>Brachionus</taxon>
    </lineage>
</organism>
<dbReference type="Proteomes" id="UP000663879">
    <property type="component" value="Unassembled WGS sequence"/>
</dbReference>
<protein>
    <submittedName>
        <fullName evidence="2">Uncharacterized protein</fullName>
    </submittedName>
</protein>
<dbReference type="OrthoDB" id="10470309at2759"/>
<keyword evidence="1" id="KW-0732">Signal</keyword>
<feature type="chain" id="PRO_5032301110" evidence="1">
    <location>
        <begin position="19"/>
        <end position="142"/>
    </location>
</feature>
<accession>A0A813ZQ28</accession>
<dbReference type="EMBL" id="CAJNOC010001951">
    <property type="protein sequence ID" value="CAF0902715.1"/>
    <property type="molecule type" value="Genomic_DNA"/>
</dbReference>
<keyword evidence="3" id="KW-1185">Reference proteome</keyword>
<feature type="signal peptide" evidence="1">
    <location>
        <begin position="1"/>
        <end position="18"/>
    </location>
</feature>
<comment type="caution">
    <text evidence="2">The sequence shown here is derived from an EMBL/GenBank/DDBJ whole genome shotgun (WGS) entry which is preliminary data.</text>
</comment>
<sequence length="142" mass="16464">MKFLVILFISSLFVINQCSVIPKEQKLTVSNTDNDLFMKTNLLDIAIFGIQENSFKNTKSENSDHFLKKIELIKNVENPRCTDCFNAAYYCYYSSGSWFNSECTYAYSAFEYGNHYLMYIDESRRGSSMNIDGNFNVSLMLH</sequence>
<gene>
    <name evidence="2" type="ORF">OXX778_LOCUS11482</name>
</gene>
<evidence type="ECO:0000256" key="1">
    <source>
        <dbReference type="SAM" id="SignalP"/>
    </source>
</evidence>
<evidence type="ECO:0000313" key="3">
    <source>
        <dbReference type="Proteomes" id="UP000663879"/>
    </source>
</evidence>
<reference evidence="2" key="1">
    <citation type="submission" date="2021-02" db="EMBL/GenBank/DDBJ databases">
        <authorList>
            <person name="Nowell W R."/>
        </authorList>
    </citation>
    <scope>NUCLEOTIDE SEQUENCE</scope>
    <source>
        <strain evidence="2">Ploen Becks lab</strain>
    </source>
</reference>